<accession>H3SNF8</accession>
<feature type="domain" description="Tyr recombinase" evidence="4">
    <location>
        <begin position="12"/>
        <end position="164"/>
    </location>
</feature>
<evidence type="ECO:0000256" key="3">
    <source>
        <dbReference type="ARBA" id="ARBA00023172"/>
    </source>
</evidence>
<dbReference type="InterPro" id="IPR013762">
    <property type="entry name" value="Integrase-like_cat_sf"/>
</dbReference>
<dbReference type="OrthoDB" id="107900at2"/>
<comment type="similarity">
    <text evidence="1">Belongs to the 'phage' integrase family.</text>
</comment>
<evidence type="ECO:0000313" key="6">
    <source>
        <dbReference type="Proteomes" id="UP000003900"/>
    </source>
</evidence>
<evidence type="ECO:0000259" key="4">
    <source>
        <dbReference type="PROSITE" id="PS51898"/>
    </source>
</evidence>
<evidence type="ECO:0000256" key="2">
    <source>
        <dbReference type="ARBA" id="ARBA00023125"/>
    </source>
</evidence>
<dbReference type="EMBL" id="AHKH01000136">
    <property type="protein sequence ID" value="EHQ59397.1"/>
    <property type="molecule type" value="Genomic_DNA"/>
</dbReference>
<dbReference type="STRING" id="1131935.PDENDC454_25541"/>
<dbReference type="RefSeq" id="WP_006679583.1">
    <property type="nucleotide sequence ID" value="NZ_AHKH01000136.1"/>
</dbReference>
<dbReference type="Proteomes" id="UP000003900">
    <property type="component" value="Unassembled WGS sequence"/>
</dbReference>
<organism evidence="5 6">
    <name type="scientific">Paenibacillus dendritiformis C454</name>
    <dbReference type="NCBI Taxonomy" id="1131935"/>
    <lineage>
        <taxon>Bacteria</taxon>
        <taxon>Bacillati</taxon>
        <taxon>Bacillota</taxon>
        <taxon>Bacilli</taxon>
        <taxon>Bacillales</taxon>
        <taxon>Paenibacillaceae</taxon>
        <taxon>Paenibacillus</taxon>
    </lineage>
</organism>
<dbReference type="GO" id="GO:0015074">
    <property type="term" value="P:DNA integration"/>
    <property type="evidence" value="ECO:0007669"/>
    <property type="project" value="InterPro"/>
</dbReference>
<keyword evidence="3" id="KW-0233">DNA recombination</keyword>
<dbReference type="GO" id="GO:0006310">
    <property type="term" value="P:DNA recombination"/>
    <property type="evidence" value="ECO:0007669"/>
    <property type="project" value="UniProtKB-KW"/>
</dbReference>
<dbReference type="Gene3D" id="1.10.443.10">
    <property type="entry name" value="Intergrase catalytic core"/>
    <property type="match status" value="1"/>
</dbReference>
<keyword evidence="2" id="KW-0238">DNA-binding</keyword>
<comment type="caution">
    <text evidence="5">The sequence shown here is derived from an EMBL/GenBank/DDBJ whole genome shotgun (WGS) entry which is preliminary data.</text>
</comment>
<sequence>MRRIKNLKEAKTIIVTFNDEEVSRIINDIKDETFSNVRDKLILIMLFDTGVRVSELCNIKNDDVARRHILIHCKGSKQRLVYISNIMRKYMRKYEALRQERLRKREQDEIEDYYFLDQSAVRLSRSRINKILKEICRNAGVRKEVRSSPMISTTTLLRSSLEMA</sequence>
<dbReference type="GO" id="GO:0003677">
    <property type="term" value="F:DNA binding"/>
    <property type="evidence" value="ECO:0007669"/>
    <property type="project" value="UniProtKB-KW"/>
</dbReference>
<proteinExistence type="inferred from homology"/>
<dbReference type="InterPro" id="IPR011010">
    <property type="entry name" value="DNA_brk_join_enz"/>
</dbReference>
<dbReference type="PANTHER" id="PTHR30349">
    <property type="entry name" value="PHAGE INTEGRASE-RELATED"/>
    <property type="match status" value="1"/>
</dbReference>
<keyword evidence="6" id="KW-1185">Reference proteome</keyword>
<gene>
    <name evidence="5" type="ORF">PDENDC454_25541</name>
</gene>
<name>H3SNF8_9BACL</name>
<evidence type="ECO:0000313" key="5">
    <source>
        <dbReference type="EMBL" id="EHQ59397.1"/>
    </source>
</evidence>
<protein>
    <submittedName>
        <fullName evidence="5">Site-specific tyrosine recombinase XerD</fullName>
    </submittedName>
</protein>
<dbReference type="InterPro" id="IPR002104">
    <property type="entry name" value="Integrase_catalytic"/>
</dbReference>
<dbReference type="Pfam" id="PF00589">
    <property type="entry name" value="Phage_integrase"/>
    <property type="match status" value="1"/>
</dbReference>
<dbReference type="PANTHER" id="PTHR30349:SF41">
    <property type="entry name" value="INTEGRASE_RECOMBINASE PROTEIN MJ0367-RELATED"/>
    <property type="match status" value="1"/>
</dbReference>
<reference evidence="5 6" key="1">
    <citation type="journal article" date="2012" name="J. Bacteriol.">
        <title>Genome Sequence of the Pattern-Forming Social Bacterium Paenibacillus dendritiformis C454 Chiral Morphotype.</title>
        <authorList>
            <person name="Sirota-Madi A."/>
            <person name="Olender T."/>
            <person name="Helman Y."/>
            <person name="Brainis I."/>
            <person name="Finkelshtein A."/>
            <person name="Roth D."/>
            <person name="Hagai E."/>
            <person name="Leshkowitz D."/>
            <person name="Brodsky L."/>
            <person name="Galatenko V."/>
            <person name="Nikolaev V."/>
            <person name="Gutnick D.L."/>
            <person name="Lancet D."/>
            <person name="Ben-Jacob E."/>
        </authorList>
    </citation>
    <scope>NUCLEOTIDE SEQUENCE [LARGE SCALE GENOMIC DNA]</scope>
    <source>
        <strain evidence="5 6">C454</strain>
    </source>
</reference>
<dbReference type="SUPFAM" id="SSF56349">
    <property type="entry name" value="DNA breaking-rejoining enzymes"/>
    <property type="match status" value="1"/>
</dbReference>
<dbReference type="InterPro" id="IPR050090">
    <property type="entry name" value="Tyrosine_recombinase_XerCD"/>
</dbReference>
<evidence type="ECO:0000256" key="1">
    <source>
        <dbReference type="ARBA" id="ARBA00008857"/>
    </source>
</evidence>
<dbReference type="PROSITE" id="PS51898">
    <property type="entry name" value="TYR_RECOMBINASE"/>
    <property type="match status" value="1"/>
</dbReference>
<dbReference type="AlphaFoldDB" id="H3SNF8"/>